<gene>
    <name evidence="2" type="ORF">KVT40_002683</name>
</gene>
<evidence type="ECO:0000256" key="1">
    <source>
        <dbReference type="SAM" id="MobiDB-lite"/>
    </source>
</evidence>
<protein>
    <submittedName>
        <fullName evidence="2">Uncharacterized protein</fullName>
    </submittedName>
</protein>
<dbReference type="EMBL" id="JAESVG020000003">
    <property type="protein sequence ID" value="KAG8628818.1"/>
    <property type="molecule type" value="Genomic_DNA"/>
</dbReference>
<accession>A0A8K0L626</accession>
<feature type="compositionally biased region" description="Basic and acidic residues" evidence="1">
    <location>
        <begin position="436"/>
        <end position="453"/>
    </location>
</feature>
<sequence length="521" mass="57993">MATLRCLHHPRVVALGKTKMSSPMPYSEEPSDLELVSPSGSTSSPAGSNSPPDDDELRMNSDSSVFSSDEVPQIHLEPDNNDDNGPISQTARMVSRAVGALHVGLSRKMDRKFRKMDRKWDKKFDAVEIEVRDVKLELKDVKVDVSDLKVEMANIRAHRHNAGVEMPFERIHDISRAILDTAGTAGQASLPESVMPKRLDAWWYALRHSENRVERLAEILMFFDSDWFAQYGIDGIHQDELGAMKQVARMFGLNWHAIKKTMEARDEQLEQDAVKVREAQEWAAKRPQLEAEVRALTTRFIQNRKRRNSGSDSIIDGPCKYQRLPGTPVVRLGRHPTGLFAGMRQLPPRDFCDPAAWLYDTGPATGSGRLSWRAPRSDDTPPPRLKDRAKPFPSLHTAGSGDQSTKSEQGLQGDHAAPASGRWTYSSLDPTSAEAPTREQEGTTREPSIRTKSDFAGSSYKRDDGASVRSRESGRQAPQHKGSSTSDSASKRIRHSHGSSSTIRASTGERDRALALARSRR</sequence>
<feature type="compositionally biased region" description="Basic and acidic residues" evidence="1">
    <location>
        <begin position="375"/>
        <end position="390"/>
    </location>
</feature>
<name>A0A8K0L626_9PEZI</name>
<keyword evidence="3" id="KW-1185">Reference proteome</keyword>
<feature type="compositionally biased region" description="Low complexity" evidence="1">
    <location>
        <begin position="37"/>
        <end position="51"/>
    </location>
</feature>
<evidence type="ECO:0000313" key="2">
    <source>
        <dbReference type="EMBL" id="KAG8628818.1"/>
    </source>
</evidence>
<evidence type="ECO:0000313" key="3">
    <source>
        <dbReference type="Proteomes" id="UP000809789"/>
    </source>
</evidence>
<comment type="caution">
    <text evidence="2">The sequence shown here is derived from an EMBL/GenBank/DDBJ whole genome shotgun (WGS) entry which is preliminary data.</text>
</comment>
<feature type="region of interest" description="Disordered" evidence="1">
    <location>
        <begin position="13"/>
        <end position="88"/>
    </location>
</feature>
<feature type="region of interest" description="Disordered" evidence="1">
    <location>
        <begin position="363"/>
        <end position="521"/>
    </location>
</feature>
<organism evidence="2 3">
    <name type="scientific">Elsinoe batatas</name>
    <dbReference type="NCBI Taxonomy" id="2601811"/>
    <lineage>
        <taxon>Eukaryota</taxon>
        <taxon>Fungi</taxon>
        <taxon>Dikarya</taxon>
        <taxon>Ascomycota</taxon>
        <taxon>Pezizomycotina</taxon>
        <taxon>Dothideomycetes</taxon>
        <taxon>Dothideomycetidae</taxon>
        <taxon>Myriangiales</taxon>
        <taxon>Elsinoaceae</taxon>
        <taxon>Elsinoe</taxon>
    </lineage>
</organism>
<dbReference type="OrthoDB" id="10575421at2759"/>
<proteinExistence type="predicted"/>
<reference evidence="2" key="1">
    <citation type="submission" date="2021-07" db="EMBL/GenBank/DDBJ databases">
        <title>Elsinoe batatas strain:CRI-CJ2 Genome sequencing and assembly.</title>
        <authorList>
            <person name="Huang L."/>
        </authorList>
    </citation>
    <scope>NUCLEOTIDE SEQUENCE</scope>
    <source>
        <strain evidence="2">CRI-CJ2</strain>
    </source>
</reference>
<feature type="compositionally biased region" description="Basic and acidic residues" evidence="1">
    <location>
        <begin position="460"/>
        <end position="474"/>
    </location>
</feature>
<dbReference type="Proteomes" id="UP000809789">
    <property type="component" value="Unassembled WGS sequence"/>
</dbReference>
<feature type="compositionally biased region" description="Polar residues" evidence="1">
    <location>
        <begin position="400"/>
        <end position="410"/>
    </location>
</feature>
<dbReference type="AlphaFoldDB" id="A0A8K0L626"/>